<name>A0A0L0BNJ2_LUCCU</name>
<keyword evidence="3" id="KW-1185">Reference proteome</keyword>
<protein>
    <recommendedName>
        <fullName evidence="1">MADF domain-containing protein</fullName>
    </recommendedName>
</protein>
<gene>
    <name evidence="2" type="ORF">FF38_01464</name>
</gene>
<comment type="caution">
    <text evidence="2">The sequence shown here is derived from an EMBL/GenBank/DDBJ whole genome shotgun (WGS) entry which is preliminary data.</text>
</comment>
<evidence type="ECO:0000313" key="3">
    <source>
        <dbReference type="Proteomes" id="UP000037069"/>
    </source>
</evidence>
<dbReference type="GO" id="GO:0006357">
    <property type="term" value="P:regulation of transcription by RNA polymerase II"/>
    <property type="evidence" value="ECO:0007669"/>
    <property type="project" value="TreeGrafter"/>
</dbReference>
<evidence type="ECO:0000259" key="1">
    <source>
        <dbReference type="PROSITE" id="PS51029"/>
    </source>
</evidence>
<organism evidence="2 3">
    <name type="scientific">Lucilia cuprina</name>
    <name type="common">Green bottle fly</name>
    <name type="synonym">Australian sheep blowfly</name>
    <dbReference type="NCBI Taxonomy" id="7375"/>
    <lineage>
        <taxon>Eukaryota</taxon>
        <taxon>Metazoa</taxon>
        <taxon>Ecdysozoa</taxon>
        <taxon>Arthropoda</taxon>
        <taxon>Hexapoda</taxon>
        <taxon>Insecta</taxon>
        <taxon>Pterygota</taxon>
        <taxon>Neoptera</taxon>
        <taxon>Endopterygota</taxon>
        <taxon>Diptera</taxon>
        <taxon>Brachycera</taxon>
        <taxon>Muscomorpha</taxon>
        <taxon>Oestroidea</taxon>
        <taxon>Calliphoridae</taxon>
        <taxon>Luciliinae</taxon>
        <taxon>Lucilia</taxon>
    </lineage>
</organism>
<dbReference type="Proteomes" id="UP000037069">
    <property type="component" value="Unassembled WGS sequence"/>
</dbReference>
<dbReference type="PROSITE" id="PS51029">
    <property type="entry name" value="MADF"/>
    <property type="match status" value="1"/>
</dbReference>
<feature type="domain" description="MADF" evidence="1">
    <location>
        <begin position="6"/>
        <end position="96"/>
    </location>
</feature>
<reference evidence="2 3" key="1">
    <citation type="journal article" date="2015" name="Nat. Commun.">
        <title>Lucilia cuprina genome unlocks parasitic fly biology to underpin future interventions.</title>
        <authorList>
            <person name="Anstead C.A."/>
            <person name="Korhonen P.K."/>
            <person name="Young N.D."/>
            <person name="Hall R.S."/>
            <person name="Jex A.R."/>
            <person name="Murali S.C."/>
            <person name="Hughes D.S."/>
            <person name="Lee S.F."/>
            <person name="Perry T."/>
            <person name="Stroehlein A.J."/>
            <person name="Ansell B.R."/>
            <person name="Breugelmans B."/>
            <person name="Hofmann A."/>
            <person name="Qu J."/>
            <person name="Dugan S."/>
            <person name="Lee S.L."/>
            <person name="Chao H."/>
            <person name="Dinh H."/>
            <person name="Han Y."/>
            <person name="Doddapaneni H.V."/>
            <person name="Worley K.C."/>
            <person name="Muzny D.M."/>
            <person name="Ioannidis P."/>
            <person name="Waterhouse R.M."/>
            <person name="Zdobnov E.M."/>
            <person name="James P.J."/>
            <person name="Bagnall N.H."/>
            <person name="Kotze A.C."/>
            <person name="Gibbs R.A."/>
            <person name="Richards S."/>
            <person name="Batterham P."/>
            <person name="Gasser R.B."/>
        </authorList>
    </citation>
    <scope>NUCLEOTIDE SEQUENCE [LARGE SCALE GENOMIC DNA]</scope>
    <source>
        <strain evidence="2 3">LS</strain>
        <tissue evidence="2">Full body</tissue>
    </source>
</reference>
<dbReference type="InterPro" id="IPR039353">
    <property type="entry name" value="TF_Adf1"/>
</dbReference>
<evidence type="ECO:0000313" key="2">
    <source>
        <dbReference type="EMBL" id="KNC21508.1"/>
    </source>
</evidence>
<dbReference type="Pfam" id="PF10545">
    <property type="entry name" value="MADF_DNA_bdg"/>
    <property type="match status" value="1"/>
</dbReference>
<dbReference type="PANTHER" id="PTHR12243:SF67">
    <property type="entry name" value="COREPRESSOR OF PANGOLIN, ISOFORM A-RELATED"/>
    <property type="match status" value="1"/>
</dbReference>
<dbReference type="AlphaFoldDB" id="A0A0L0BNJ2"/>
<accession>A0A0L0BNJ2</accession>
<dbReference type="InterPro" id="IPR006578">
    <property type="entry name" value="MADF-dom"/>
</dbReference>
<dbReference type="SMART" id="SM00595">
    <property type="entry name" value="MADF"/>
    <property type="match status" value="1"/>
</dbReference>
<dbReference type="GO" id="GO:0005634">
    <property type="term" value="C:nucleus"/>
    <property type="evidence" value="ECO:0007669"/>
    <property type="project" value="TreeGrafter"/>
</dbReference>
<dbReference type="GO" id="GO:0005667">
    <property type="term" value="C:transcription regulator complex"/>
    <property type="evidence" value="ECO:0007669"/>
    <property type="project" value="TreeGrafter"/>
</dbReference>
<dbReference type="EMBL" id="JRES01001613">
    <property type="protein sequence ID" value="KNC21508.1"/>
    <property type="molecule type" value="Genomic_DNA"/>
</dbReference>
<dbReference type="OMA" id="WKEVAAN"/>
<proteinExistence type="predicted"/>
<dbReference type="PANTHER" id="PTHR12243">
    <property type="entry name" value="MADF DOMAIN TRANSCRIPTION FACTOR"/>
    <property type="match status" value="1"/>
</dbReference>
<sequence length="140" mass="16468">MDVDEILIEEVRSWIILYDLGQVDYKNLKKKEYAWKEVAANVKMNEAECRKRWNWLRDSYKRCKRMQQIAFGSSAETPKKRWKYFEAMSFLDGVTSSRNTVVNTNNGDEEYPDIIDVDSADSYLSPAYQCSTSSCEKKYL</sequence>